<sequence length="332" mass="38306">MDRADRQGVRAEHFFGKRGLGDVVDKLEEWNITGDDLDVKYNFTAQSDEPLKARFAMRMASMHCMRRMQLPKAIWWKQVLPCLELFTVSGDQMPDSETFCQVIQEIHHPEPAAVRDEEVARLTVRNQVDEDFADLVERRVQEGEPIQRSAKVYMISFRSGKGELFRRMLLQDPEFKPLRKSLKDAGYPIVLQPSKTIVLVRPDQYLDTVNSPTLRSCTFKRYNAIIAASEEYLMDQVLMRMASKQRPREHRQERMELELDDWTFKFITKRTLICTAPQLLMASTVVQYTTEAARSSSGPSASASYFVHARGGNPRRRILDEHTLSVEAEDAI</sequence>
<comment type="caution">
    <text evidence="1">The sequence shown here is derived from an EMBL/GenBank/DDBJ whole genome shotgun (WGS) entry which is preliminary data.</text>
</comment>
<organism evidence="1 2">
    <name type="scientific">Polarella glacialis</name>
    <name type="common">Dinoflagellate</name>
    <dbReference type="NCBI Taxonomy" id="89957"/>
    <lineage>
        <taxon>Eukaryota</taxon>
        <taxon>Sar</taxon>
        <taxon>Alveolata</taxon>
        <taxon>Dinophyceae</taxon>
        <taxon>Suessiales</taxon>
        <taxon>Suessiaceae</taxon>
        <taxon>Polarella</taxon>
    </lineage>
</organism>
<gene>
    <name evidence="1" type="ORF">PGLA1383_LOCUS54422</name>
</gene>
<evidence type="ECO:0000313" key="2">
    <source>
        <dbReference type="Proteomes" id="UP000654075"/>
    </source>
</evidence>
<dbReference type="AlphaFoldDB" id="A0A813HNQ1"/>
<proteinExistence type="predicted"/>
<dbReference type="Proteomes" id="UP000654075">
    <property type="component" value="Unassembled WGS sequence"/>
</dbReference>
<reference evidence="1" key="1">
    <citation type="submission" date="2021-02" db="EMBL/GenBank/DDBJ databases">
        <authorList>
            <person name="Dougan E. K."/>
            <person name="Rhodes N."/>
            <person name="Thang M."/>
            <person name="Chan C."/>
        </authorList>
    </citation>
    <scope>NUCLEOTIDE SEQUENCE</scope>
</reference>
<dbReference type="EMBL" id="CAJNNV010032233">
    <property type="protein sequence ID" value="CAE8639367.1"/>
    <property type="molecule type" value="Genomic_DNA"/>
</dbReference>
<name>A0A813HNQ1_POLGL</name>
<keyword evidence="2" id="KW-1185">Reference proteome</keyword>
<protein>
    <submittedName>
        <fullName evidence="1">Uncharacterized protein</fullName>
    </submittedName>
</protein>
<evidence type="ECO:0000313" key="1">
    <source>
        <dbReference type="EMBL" id="CAE8639367.1"/>
    </source>
</evidence>
<accession>A0A813HNQ1</accession>